<proteinExistence type="predicted"/>
<dbReference type="Pfam" id="PF01569">
    <property type="entry name" value="PAP2"/>
    <property type="match status" value="1"/>
</dbReference>
<evidence type="ECO:0000313" key="1">
    <source>
        <dbReference type="EMBL" id="NSL86516.1"/>
    </source>
</evidence>
<keyword evidence="2" id="KW-1185">Reference proteome</keyword>
<sequence>MKERNPFLRYFRETCVSLKWLLGPFFILLLLVLSMRIIYSRQEVYFYINGLHTGVGDWLFPKITELGSTAACIVLTVILTIYNRRQGLMLGAAYILNSVVSFSLKALVAFPRPRPYFLERALTEKLPDIYYVPGITVLDDFRSFPSGHSVCAFTAATILSYYAKNKYLSLLYFLLAVLVAYSRMYMSHHFLEDVTAGAMLGIVLSVVWLSLIRIVDKRVSRP</sequence>
<evidence type="ECO:0000313" key="2">
    <source>
        <dbReference type="Proteomes" id="UP000281028"/>
    </source>
</evidence>
<dbReference type="PANTHER" id="PTHR14969">
    <property type="entry name" value="SPHINGOSINE-1-PHOSPHATE PHOSPHOHYDROLASE"/>
    <property type="match status" value="1"/>
</dbReference>
<dbReference type="GO" id="GO:0042392">
    <property type="term" value="F:sphingosine-1-phosphate phosphatase activity"/>
    <property type="evidence" value="ECO:0007669"/>
    <property type="project" value="TreeGrafter"/>
</dbReference>
<protein>
    <submittedName>
        <fullName evidence="1">Phosphatase PAP2 family protein</fullName>
    </submittedName>
</protein>
<dbReference type="EMBL" id="RIAR02000001">
    <property type="protein sequence ID" value="NSL86516.1"/>
    <property type="molecule type" value="Genomic_DNA"/>
</dbReference>
<dbReference type="InterPro" id="IPR036938">
    <property type="entry name" value="PAP2/HPO_sf"/>
</dbReference>
<comment type="caution">
    <text evidence="1">The sequence shown here is derived from an EMBL/GenBank/DDBJ whole genome shotgun (WGS) entry which is preliminary data.</text>
</comment>
<organism evidence="1 2">
    <name type="scientific">Chitinophaga solisilvae</name>
    <dbReference type="NCBI Taxonomy" id="1233460"/>
    <lineage>
        <taxon>Bacteria</taxon>
        <taxon>Pseudomonadati</taxon>
        <taxon>Bacteroidota</taxon>
        <taxon>Chitinophagia</taxon>
        <taxon>Chitinophagales</taxon>
        <taxon>Chitinophagaceae</taxon>
        <taxon>Chitinophaga</taxon>
    </lineage>
</organism>
<reference evidence="1" key="1">
    <citation type="submission" date="2020-05" db="EMBL/GenBank/DDBJ databases">
        <title>Chitinophaga laudate sp. nov., isolated from a tropical peat swamp.</title>
        <authorList>
            <person name="Goh C.B.S."/>
            <person name="Lee M.S."/>
            <person name="Parimannan S."/>
            <person name="Pasbakhsh P."/>
            <person name="Yule C.M."/>
            <person name="Rajandas H."/>
            <person name="Loke S."/>
            <person name="Croft L."/>
            <person name="Tan J.B.L."/>
        </authorList>
    </citation>
    <scope>NUCLEOTIDE SEQUENCE</scope>
    <source>
        <strain evidence="1">Mgbs1</strain>
    </source>
</reference>
<name>A0A3S1B487_9BACT</name>
<dbReference type="Gene3D" id="1.20.144.10">
    <property type="entry name" value="Phosphatidic acid phosphatase type 2/haloperoxidase"/>
    <property type="match status" value="1"/>
</dbReference>
<dbReference type="PANTHER" id="PTHR14969:SF13">
    <property type="entry name" value="AT30094P"/>
    <property type="match status" value="1"/>
</dbReference>
<dbReference type="AlphaFoldDB" id="A0A3S1B487"/>
<dbReference type="Proteomes" id="UP000281028">
    <property type="component" value="Unassembled WGS sequence"/>
</dbReference>
<dbReference type="SMART" id="SM00014">
    <property type="entry name" value="acidPPc"/>
    <property type="match status" value="1"/>
</dbReference>
<gene>
    <name evidence="1" type="ORF">ECE50_006725</name>
</gene>
<dbReference type="SUPFAM" id="SSF48317">
    <property type="entry name" value="Acid phosphatase/Vanadium-dependent haloperoxidase"/>
    <property type="match status" value="1"/>
</dbReference>
<dbReference type="OrthoDB" id="9773582at2"/>
<accession>A0A3S1B487</accession>
<dbReference type="InterPro" id="IPR000326">
    <property type="entry name" value="PAP2/HPO"/>
</dbReference>